<reference evidence="2" key="1">
    <citation type="submission" date="2016-07" db="EMBL/GenBank/DDBJ databases">
        <authorList>
            <person name="Florea S."/>
            <person name="Webb J.S."/>
            <person name="Jaromczyk J."/>
            <person name="Schardl C.L."/>
        </authorList>
    </citation>
    <scope>NUCLEOTIDE SEQUENCE [LARGE SCALE GENOMIC DNA]</scope>
    <source>
        <strain evidence="2">CY1</strain>
    </source>
</reference>
<sequence>MIRVFIFDLQIGEKTMKKIILILLGFLLFVACSNKEENIYSNPEDALRAYFTFLYKGDWKSMASLYGGNEDELTSMNPTIEKKNYLNT</sequence>
<accession>A0A1V4H9K3</accession>
<proteinExistence type="predicted"/>
<comment type="caution">
    <text evidence="1">The sequence shown here is derived from an EMBL/GenBank/DDBJ whole genome shotgun (WGS) entry which is preliminary data.</text>
</comment>
<evidence type="ECO:0000313" key="2">
    <source>
        <dbReference type="Proteomes" id="UP000190626"/>
    </source>
</evidence>
<keyword evidence="2" id="KW-1185">Reference proteome</keyword>
<dbReference type="PROSITE" id="PS51257">
    <property type="entry name" value="PROKAR_LIPOPROTEIN"/>
    <property type="match status" value="1"/>
</dbReference>
<evidence type="ECO:0000313" key="1">
    <source>
        <dbReference type="EMBL" id="OPH48113.1"/>
    </source>
</evidence>
<name>A0A1V4H9K3_9BACL</name>
<dbReference type="Proteomes" id="UP000190626">
    <property type="component" value="Unassembled WGS sequence"/>
</dbReference>
<protein>
    <submittedName>
        <fullName evidence="1">Uncharacterized protein</fullName>
    </submittedName>
</protein>
<organism evidence="1 2">
    <name type="scientific">Paenibacillus ferrarius</name>
    <dbReference type="NCBI Taxonomy" id="1469647"/>
    <lineage>
        <taxon>Bacteria</taxon>
        <taxon>Bacillati</taxon>
        <taxon>Bacillota</taxon>
        <taxon>Bacilli</taxon>
        <taxon>Bacillales</taxon>
        <taxon>Paenibacillaceae</taxon>
        <taxon>Paenibacillus</taxon>
    </lineage>
</organism>
<dbReference type="EMBL" id="MBTG01000048">
    <property type="protein sequence ID" value="OPH48113.1"/>
    <property type="molecule type" value="Genomic_DNA"/>
</dbReference>
<gene>
    <name evidence="1" type="ORF">BC351_38715</name>
</gene>
<dbReference type="AlphaFoldDB" id="A0A1V4H9K3"/>
<dbReference type="STRING" id="1469647.BC351_38715"/>